<gene>
    <name evidence="1" type="ORF">SAMN04487752_1186</name>
</gene>
<sequence>MVLKQKEMKETLEDYLILNAYTPVTSYPIEDELQMDAKNEFGSIDYFRITPKAEIKLYKHAKWSTIN</sequence>
<protein>
    <submittedName>
        <fullName evidence="1">Uncharacterized protein</fullName>
    </submittedName>
</protein>
<organism evidence="1 2">
    <name type="scientific">Carnobacterium viridans</name>
    <dbReference type="NCBI Taxonomy" id="174587"/>
    <lineage>
        <taxon>Bacteria</taxon>
        <taxon>Bacillati</taxon>
        <taxon>Bacillota</taxon>
        <taxon>Bacilli</taxon>
        <taxon>Lactobacillales</taxon>
        <taxon>Carnobacteriaceae</taxon>
        <taxon>Carnobacterium</taxon>
    </lineage>
</organism>
<keyword evidence="2" id="KW-1185">Reference proteome</keyword>
<dbReference type="EMBL" id="FNJW01000008">
    <property type="protein sequence ID" value="SDQ19360.1"/>
    <property type="molecule type" value="Genomic_DNA"/>
</dbReference>
<accession>A0A1H0YW55</accession>
<proteinExistence type="predicted"/>
<name>A0A1H0YW55_9LACT</name>
<dbReference type="OrthoDB" id="9871846at2"/>
<dbReference type="AlphaFoldDB" id="A0A1H0YW55"/>
<evidence type="ECO:0000313" key="2">
    <source>
        <dbReference type="Proteomes" id="UP000199481"/>
    </source>
</evidence>
<reference evidence="2" key="1">
    <citation type="submission" date="2016-10" db="EMBL/GenBank/DDBJ databases">
        <authorList>
            <person name="Varghese N."/>
            <person name="Submissions S."/>
        </authorList>
    </citation>
    <scope>NUCLEOTIDE SEQUENCE [LARGE SCALE GENOMIC DNA]</scope>
    <source>
        <strain evidence="2">MPL-11</strain>
    </source>
</reference>
<evidence type="ECO:0000313" key="1">
    <source>
        <dbReference type="EMBL" id="SDQ19360.1"/>
    </source>
</evidence>
<dbReference type="Proteomes" id="UP000199481">
    <property type="component" value="Unassembled WGS sequence"/>
</dbReference>
<dbReference type="RefSeq" id="WP_089976099.1">
    <property type="nucleotide sequence ID" value="NZ_CP084916.1"/>
</dbReference>